<dbReference type="Proteomes" id="UP000609346">
    <property type="component" value="Unassembled WGS sequence"/>
</dbReference>
<protein>
    <submittedName>
        <fullName evidence="1">Methyltransferase domain-containing protein</fullName>
    </submittedName>
</protein>
<evidence type="ECO:0000313" key="1">
    <source>
        <dbReference type="EMBL" id="MBD3920173.1"/>
    </source>
</evidence>
<dbReference type="Pfam" id="PF06962">
    <property type="entry name" value="rRNA_methylase"/>
    <property type="match status" value="1"/>
</dbReference>
<dbReference type="Gene3D" id="3.40.50.150">
    <property type="entry name" value="Vaccinia Virus protein VP39"/>
    <property type="match status" value="1"/>
</dbReference>
<dbReference type="InterPro" id="IPR010719">
    <property type="entry name" value="MnmM_MeTrfase"/>
</dbReference>
<dbReference type="InterPro" id="IPR029063">
    <property type="entry name" value="SAM-dependent_MTases_sf"/>
</dbReference>
<dbReference type="PANTHER" id="PTHR35276">
    <property type="entry name" value="S-ADENOSYL-L-METHIONINE-DEPENDENT METHYLTRANSFERASES SUPERFAMILY PROTEIN"/>
    <property type="match status" value="1"/>
</dbReference>
<dbReference type="RefSeq" id="WP_191204413.1">
    <property type="nucleotide sequence ID" value="NZ_JACXZA010000003.1"/>
</dbReference>
<dbReference type="EMBL" id="JACXZA010000003">
    <property type="protein sequence ID" value="MBD3920173.1"/>
    <property type="molecule type" value="Genomic_DNA"/>
</dbReference>
<organism evidence="1 2">
    <name type="scientific">Paenibacillus terricola</name>
    <dbReference type="NCBI Taxonomy" id="2763503"/>
    <lineage>
        <taxon>Bacteria</taxon>
        <taxon>Bacillati</taxon>
        <taxon>Bacillota</taxon>
        <taxon>Bacilli</taxon>
        <taxon>Bacillales</taxon>
        <taxon>Paenibacillaceae</taxon>
        <taxon>Paenibacillus</taxon>
    </lineage>
</organism>
<reference evidence="1 2" key="1">
    <citation type="submission" date="2020-09" db="EMBL/GenBank/DDBJ databases">
        <title>Paenibacillus sp. strain PR3 16S rRNA gene Genome sequencing and assembly.</title>
        <authorList>
            <person name="Kim J."/>
        </authorList>
    </citation>
    <scope>NUCLEOTIDE SEQUENCE [LARGE SCALE GENOMIC DNA]</scope>
    <source>
        <strain evidence="1 2">PR3</strain>
    </source>
</reference>
<keyword evidence="1" id="KW-0808">Transferase</keyword>
<dbReference type="SUPFAM" id="SSF53335">
    <property type="entry name" value="S-adenosyl-L-methionine-dependent methyltransferases"/>
    <property type="match status" value="1"/>
</dbReference>
<dbReference type="GO" id="GO:0008168">
    <property type="term" value="F:methyltransferase activity"/>
    <property type="evidence" value="ECO:0007669"/>
    <property type="project" value="UniProtKB-KW"/>
</dbReference>
<dbReference type="PANTHER" id="PTHR35276:SF1">
    <property type="entry name" value="TRNA (MNM(5)S(2)U34)-METHYLTRANSFERASE, CHLOROPLASTIC"/>
    <property type="match status" value="1"/>
</dbReference>
<evidence type="ECO:0000313" key="2">
    <source>
        <dbReference type="Proteomes" id="UP000609346"/>
    </source>
</evidence>
<keyword evidence="1" id="KW-0489">Methyltransferase</keyword>
<name>A0ABR8MW45_9BACL</name>
<dbReference type="CDD" id="cd02440">
    <property type="entry name" value="AdoMet_MTases"/>
    <property type="match status" value="1"/>
</dbReference>
<gene>
    <name evidence="1" type="ORF">H8B09_15515</name>
</gene>
<keyword evidence="2" id="KW-1185">Reference proteome</keyword>
<comment type="caution">
    <text evidence="1">The sequence shown here is derived from an EMBL/GenBank/DDBJ whole genome shotgun (WGS) entry which is preliminary data.</text>
</comment>
<accession>A0ABR8MW45</accession>
<dbReference type="GO" id="GO:0032259">
    <property type="term" value="P:methylation"/>
    <property type="evidence" value="ECO:0007669"/>
    <property type="project" value="UniProtKB-KW"/>
</dbReference>
<proteinExistence type="predicted"/>
<sequence length="196" mass="21149">MGFLSVLSMAHQMIRERIQPGDIVIDATAGNGVDTRFLAELVGPRGVVYAFDIQEAAITATRKRLEPLEEHKLLPDLRLVFDSHEAMDRHVEQDHAGNVAAAMFNLGYLPGADTSVITKTDSSIAALETAVSLLKPGGIITCVLYPGHPGGGDEAEAVLQWTQALSSVKGQAVLYRMAQKEAAPFLIAIERSRKQS</sequence>